<evidence type="ECO:0000256" key="9">
    <source>
        <dbReference type="HAMAP-Rule" id="MF_00544"/>
    </source>
</evidence>
<dbReference type="InterPro" id="IPR015421">
    <property type="entry name" value="PyrdxlP-dep_Trfase_major"/>
</dbReference>
<dbReference type="Gene3D" id="3.40.640.10">
    <property type="entry name" value="Type I PLP-dependent aspartate aminotransferase-like (Major domain)"/>
    <property type="match status" value="1"/>
</dbReference>
<dbReference type="NCBIfam" id="NF009709">
    <property type="entry name" value="PRK13238.1"/>
    <property type="match status" value="1"/>
</dbReference>
<dbReference type="InterPro" id="IPR015422">
    <property type="entry name" value="PyrdxlP-dep_Trfase_small"/>
</dbReference>
<dbReference type="InterPro" id="IPR015424">
    <property type="entry name" value="PyrdxlP-dep_Trfase"/>
</dbReference>
<dbReference type="InterPro" id="IPR011166">
    <property type="entry name" value="Beta-eliminating_lyase"/>
</dbReference>
<dbReference type="EC" id="4.1.99.1" evidence="9"/>
<dbReference type="Proteomes" id="UP000281391">
    <property type="component" value="Chromosome"/>
</dbReference>
<dbReference type="PANTHER" id="PTHR32325:SF4">
    <property type="entry name" value="TRYPTOPHANASE"/>
    <property type="match status" value="1"/>
</dbReference>
<dbReference type="PANTHER" id="PTHR32325">
    <property type="entry name" value="BETA-ELIMINATING LYASE-LIKE PROTEIN-RELATED"/>
    <property type="match status" value="1"/>
</dbReference>
<evidence type="ECO:0000256" key="3">
    <source>
        <dbReference type="ARBA" id="ARBA00009721"/>
    </source>
</evidence>
<gene>
    <name evidence="9 12" type="primary">tnaA</name>
    <name evidence="12" type="ORF">NCTC11214_00995</name>
</gene>
<reference evidence="12 13" key="1">
    <citation type="submission" date="2018-12" db="EMBL/GenBank/DDBJ databases">
        <authorList>
            <consortium name="Pathogen Informatics"/>
        </authorList>
    </citation>
    <scope>NUCLEOTIDE SEQUENCE [LARGE SCALE GENOMIC DNA]</scope>
    <source>
        <strain evidence="12 13">NCTC11214</strain>
    </source>
</reference>
<comment type="similarity">
    <text evidence="3 9">Belongs to the beta-eliminating lyase family.</text>
</comment>
<comment type="catalytic activity">
    <reaction evidence="8 9">
        <text>L-tryptophan + H2O = indole + pyruvate + NH4(+)</text>
        <dbReference type="Rhea" id="RHEA:19553"/>
        <dbReference type="ChEBI" id="CHEBI:15361"/>
        <dbReference type="ChEBI" id="CHEBI:15377"/>
        <dbReference type="ChEBI" id="CHEBI:16881"/>
        <dbReference type="ChEBI" id="CHEBI:28938"/>
        <dbReference type="ChEBI" id="CHEBI:57912"/>
        <dbReference type="EC" id="4.1.99.1"/>
    </reaction>
</comment>
<dbReference type="UniPathway" id="UPA00332">
    <property type="reaction ID" value="UER00452"/>
</dbReference>
<evidence type="ECO:0000256" key="1">
    <source>
        <dbReference type="ARBA" id="ARBA00001933"/>
    </source>
</evidence>
<comment type="cofactor">
    <cofactor evidence="1 9 10">
        <name>pyridoxal 5'-phosphate</name>
        <dbReference type="ChEBI" id="CHEBI:597326"/>
    </cofactor>
</comment>
<dbReference type="CDD" id="cd00617">
    <property type="entry name" value="Tnase_like"/>
    <property type="match status" value="1"/>
</dbReference>
<organism evidence="12 13">
    <name type="scientific">Serratia odorifera</name>
    <dbReference type="NCBI Taxonomy" id="618"/>
    <lineage>
        <taxon>Bacteria</taxon>
        <taxon>Pseudomonadati</taxon>
        <taxon>Pseudomonadota</taxon>
        <taxon>Gammaproteobacteria</taxon>
        <taxon>Enterobacterales</taxon>
        <taxon>Yersiniaceae</taxon>
        <taxon>Serratia</taxon>
    </lineage>
</organism>
<evidence type="ECO:0000313" key="13">
    <source>
        <dbReference type="Proteomes" id="UP000281391"/>
    </source>
</evidence>
<evidence type="ECO:0000259" key="11">
    <source>
        <dbReference type="Pfam" id="PF01212"/>
    </source>
</evidence>
<evidence type="ECO:0000256" key="4">
    <source>
        <dbReference type="ARBA" id="ARBA00011881"/>
    </source>
</evidence>
<dbReference type="InterPro" id="IPR018176">
    <property type="entry name" value="Tryptophanase_CS"/>
</dbReference>
<dbReference type="NCBIfam" id="TIGR02617">
    <property type="entry name" value="tnaA_trp_ase"/>
    <property type="match status" value="1"/>
</dbReference>
<evidence type="ECO:0000313" key="12">
    <source>
        <dbReference type="EMBL" id="VDZ53241.1"/>
    </source>
</evidence>
<comment type="subunit">
    <text evidence="4 9">Homotetramer.</text>
</comment>
<proteinExistence type="inferred from homology"/>
<dbReference type="PROSITE" id="PS00853">
    <property type="entry name" value="BETA_ELIM_LYASE"/>
    <property type="match status" value="1"/>
</dbReference>
<sequence>MKRIPEPFRIKMVENIRMTTYDDRVKALAEAGYNPFLLKSEDVYIDLLTDSGTGAMSDRQWSGMMVGDEAYAGSRNYYHLCDAVQELIGYPYTIPTHQGRGAEQILFPSLIARRNAAQPVFISNFHFDTTAAHVEMNGAKAINVVTPKAFDTTSWDDWKGNFDIDQLNATIAEYGAENVVAIVTTVTCNSTGGQPVSIANMREVYQIAQRNNIPVVIDSARFCENAWFIKQREPGYADKSVKQIVREMYQYGDMLTMSAKKDAMVNIGGLCCFRADEQLFNEVRIRCVPMEGFVTYGGLAGRDMAALAIGLEEGTNEEFLAYRINQVEYLGERLRAGGIPIQYPTGGHAVFVDAKLLLPHIAPEAFPAQALNNELYLEAGIRSVEIGSLLLGRDPQTGKQKPSQMELLRLTIPRRVYTNDHMDYIADALIAVKARASSLKGLTFTYEPPVLRHFVAQLKPLP</sequence>
<dbReference type="PIRSF" id="PIRSF001386">
    <property type="entry name" value="Trpase"/>
    <property type="match status" value="1"/>
</dbReference>
<comment type="pathway">
    <text evidence="2 9">Amino-acid degradation; L-tryptophan degradation via pyruvate pathway; indole and pyruvate from L-tryptophan: step 1/1.</text>
</comment>
<feature type="modified residue" description="N6-(pyridoxal phosphate)lysine" evidence="9 10">
    <location>
        <position position="261"/>
    </location>
</feature>
<keyword evidence="6 9" id="KW-0823">Tryptophan catabolism</keyword>
<dbReference type="InterPro" id="IPR013440">
    <property type="entry name" value="TNase"/>
</dbReference>
<dbReference type="InterPro" id="IPR001597">
    <property type="entry name" value="ArAA_b-elim_lyase/Thr_aldolase"/>
</dbReference>
<dbReference type="HAMAP" id="MF_00544">
    <property type="entry name" value="Tryptophanase"/>
    <property type="match status" value="1"/>
</dbReference>
<keyword evidence="5 9" id="KW-0663">Pyridoxal phosphate</keyword>
<dbReference type="SUPFAM" id="SSF53383">
    <property type="entry name" value="PLP-dependent transferases"/>
    <property type="match status" value="1"/>
</dbReference>
<dbReference type="EMBL" id="LR134117">
    <property type="protein sequence ID" value="VDZ53241.1"/>
    <property type="molecule type" value="Genomic_DNA"/>
</dbReference>
<evidence type="ECO:0000256" key="10">
    <source>
        <dbReference type="PIRSR" id="PIRSR611166-50"/>
    </source>
</evidence>
<dbReference type="Pfam" id="PF01212">
    <property type="entry name" value="Beta_elim_lyase"/>
    <property type="match status" value="1"/>
</dbReference>
<evidence type="ECO:0000256" key="2">
    <source>
        <dbReference type="ARBA" id="ARBA00004662"/>
    </source>
</evidence>
<dbReference type="AlphaFoldDB" id="A0A3S4E5S2"/>
<dbReference type="GO" id="GO:0009034">
    <property type="term" value="F:tryptophanase activity"/>
    <property type="evidence" value="ECO:0007669"/>
    <property type="project" value="UniProtKB-UniRule"/>
</dbReference>
<evidence type="ECO:0000256" key="6">
    <source>
        <dbReference type="ARBA" id="ARBA00023079"/>
    </source>
</evidence>
<dbReference type="RefSeq" id="WP_004955771.1">
    <property type="nucleotide sequence ID" value="NZ_JAEKCK010000004.1"/>
</dbReference>
<keyword evidence="7 9" id="KW-0456">Lyase</keyword>
<dbReference type="KEGG" id="sof:NCTC11214_00995"/>
<evidence type="ECO:0000256" key="5">
    <source>
        <dbReference type="ARBA" id="ARBA00022898"/>
    </source>
</evidence>
<evidence type="ECO:0000256" key="7">
    <source>
        <dbReference type="ARBA" id="ARBA00023239"/>
    </source>
</evidence>
<dbReference type="Gene3D" id="3.90.1150.10">
    <property type="entry name" value="Aspartate Aminotransferase, domain 1"/>
    <property type="match status" value="1"/>
</dbReference>
<feature type="domain" description="Aromatic amino acid beta-eliminating lyase/threonine aldolase" evidence="11">
    <location>
        <begin position="46"/>
        <end position="427"/>
    </location>
</feature>
<accession>A0A3S4E5S2</accession>
<evidence type="ECO:0000256" key="8">
    <source>
        <dbReference type="ARBA" id="ARBA00047962"/>
    </source>
</evidence>
<protein>
    <recommendedName>
        <fullName evidence="9">Tryptophanase</fullName>
        <ecNumber evidence="9">4.1.99.1</ecNumber>
    </recommendedName>
    <alternativeName>
        <fullName evidence="9">L-tryptophan indole-lyase</fullName>
        <shortName evidence="9">TNase</shortName>
    </alternativeName>
</protein>
<name>A0A3S4E5S2_SEROD</name>